<keyword evidence="8" id="KW-0539">Nucleus</keyword>
<feature type="compositionally biased region" description="Basic residues" evidence="10">
    <location>
        <begin position="14"/>
        <end position="26"/>
    </location>
</feature>
<dbReference type="OrthoDB" id="16516at2759"/>
<evidence type="ECO:0000313" key="13">
    <source>
        <dbReference type="Proteomes" id="UP000291116"/>
    </source>
</evidence>
<evidence type="ECO:0000256" key="7">
    <source>
        <dbReference type="ARBA" id="ARBA00022839"/>
    </source>
</evidence>
<dbReference type="CDD" id="cd06144">
    <property type="entry name" value="REX4_like"/>
    <property type="match status" value="1"/>
</dbReference>
<proteinExistence type="inferred from homology"/>
<accession>A0A448YW64</accession>
<comment type="similarity">
    <text evidence="2">Belongs to the REXO4 family.</text>
</comment>
<dbReference type="PANTHER" id="PTHR12801:SF45">
    <property type="entry name" value="RNA EXONUCLEASE 4"/>
    <property type="match status" value="1"/>
</dbReference>
<evidence type="ECO:0000256" key="1">
    <source>
        <dbReference type="ARBA" id="ARBA00004123"/>
    </source>
</evidence>
<gene>
    <name evidence="12" type="ORF">PSNMU_V1.4_AUG-EV-PASAV3_0007440</name>
</gene>
<protein>
    <recommendedName>
        <fullName evidence="3">RNA exonuclease 4</fullName>
    </recommendedName>
</protein>
<dbReference type="FunFam" id="3.30.420.10:FF:000007">
    <property type="entry name" value="Interferon-stimulated exonuclease gene 20"/>
    <property type="match status" value="1"/>
</dbReference>
<evidence type="ECO:0000313" key="12">
    <source>
        <dbReference type="EMBL" id="VEU34052.1"/>
    </source>
</evidence>
<evidence type="ECO:0000256" key="4">
    <source>
        <dbReference type="ARBA" id="ARBA00022552"/>
    </source>
</evidence>
<feature type="compositionally biased region" description="Low complexity" evidence="10">
    <location>
        <begin position="62"/>
        <end position="71"/>
    </location>
</feature>
<keyword evidence="4" id="KW-0698">rRNA processing</keyword>
<dbReference type="SMART" id="SM00479">
    <property type="entry name" value="EXOIII"/>
    <property type="match status" value="1"/>
</dbReference>
<dbReference type="GO" id="GO:0008408">
    <property type="term" value="F:3'-5' exonuclease activity"/>
    <property type="evidence" value="ECO:0007669"/>
    <property type="project" value="InterPro"/>
</dbReference>
<evidence type="ECO:0000256" key="6">
    <source>
        <dbReference type="ARBA" id="ARBA00022801"/>
    </source>
</evidence>
<evidence type="ECO:0000256" key="9">
    <source>
        <dbReference type="ARBA" id="ARBA00025599"/>
    </source>
</evidence>
<dbReference type="SUPFAM" id="SSF53098">
    <property type="entry name" value="Ribonuclease H-like"/>
    <property type="match status" value="1"/>
</dbReference>
<evidence type="ECO:0000259" key="11">
    <source>
        <dbReference type="SMART" id="SM00479"/>
    </source>
</evidence>
<name>A0A448YW64_9STRA</name>
<dbReference type="PANTHER" id="PTHR12801">
    <property type="entry name" value="RNA EXONUCLEASE REXO1 / RECO3 FAMILY MEMBER-RELATED"/>
    <property type="match status" value="1"/>
</dbReference>
<feature type="compositionally biased region" description="Polar residues" evidence="10">
    <location>
        <begin position="43"/>
        <end position="61"/>
    </location>
</feature>
<dbReference type="GO" id="GO:0006364">
    <property type="term" value="P:rRNA processing"/>
    <property type="evidence" value="ECO:0007669"/>
    <property type="project" value="UniProtKB-KW"/>
</dbReference>
<keyword evidence="13" id="KW-1185">Reference proteome</keyword>
<evidence type="ECO:0000256" key="3">
    <source>
        <dbReference type="ARBA" id="ARBA00016937"/>
    </source>
</evidence>
<dbReference type="EMBL" id="CAACVS010000017">
    <property type="protein sequence ID" value="VEU34052.1"/>
    <property type="molecule type" value="Genomic_DNA"/>
</dbReference>
<dbReference type="GO" id="GO:0003676">
    <property type="term" value="F:nucleic acid binding"/>
    <property type="evidence" value="ECO:0007669"/>
    <property type="project" value="InterPro"/>
</dbReference>
<dbReference type="InterPro" id="IPR036397">
    <property type="entry name" value="RNaseH_sf"/>
</dbReference>
<keyword evidence="5" id="KW-0540">Nuclease</keyword>
<reference evidence="12 13" key="1">
    <citation type="submission" date="2019-01" db="EMBL/GenBank/DDBJ databases">
        <authorList>
            <person name="Ferrante I. M."/>
        </authorList>
    </citation>
    <scope>NUCLEOTIDE SEQUENCE [LARGE SCALE GENOMIC DNA]</scope>
    <source>
        <strain evidence="12 13">B856</strain>
    </source>
</reference>
<feature type="compositionally biased region" description="Basic and acidic residues" evidence="10">
    <location>
        <begin position="94"/>
        <end position="103"/>
    </location>
</feature>
<keyword evidence="7" id="KW-0269">Exonuclease</keyword>
<dbReference type="Proteomes" id="UP000291116">
    <property type="component" value="Unassembled WGS sequence"/>
</dbReference>
<organism evidence="12 13">
    <name type="scientific">Pseudo-nitzschia multistriata</name>
    <dbReference type="NCBI Taxonomy" id="183589"/>
    <lineage>
        <taxon>Eukaryota</taxon>
        <taxon>Sar</taxon>
        <taxon>Stramenopiles</taxon>
        <taxon>Ochrophyta</taxon>
        <taxon>Bacillariophyta</taxon>
        <taxon>Bacillariophyceae</taxon>
        <taxon>Bacillariophycidae</taxon>
        <taxon>Bacillariales</taxon>
        <taxon>Bacillariaceae</taxon>
        <taxon>Pseudo-nitzschia</taxon>
    </lineage>
</organism>
<comment type="subcellular location">
    <subcellularLocation>
        <location evidence="1">Nucleus</location>
    </subcellularLocation>
</comment>
<dbReference type="InterPro" id="IPR012337">
    <property type="entry name" value="RNaseH-like_sf"/>
</dbReference>
<dbReference type="GO" id="GO:0005634">
    <property type="term" value="C:nucleus"/>
    <property type="evidence" value="ECO:0007669"/>
    <property type="project" value="UniProtKB-SubCell"/>
</dbReference>
<dbReference type="Gene3D" id="3.30.420.10">
    <property type="entry name" value="Ribonuclease H-like superfamily/Ribonuclease H"/>
    <property type="match status" value="1"/>
</dbReference>
<comment type="function">
    <text evidence="9">Exoribonuclease involved in ribosome biosynthesis. Involved in the processing of ITS1, the internal transcribed spacer localized between the 18S and 5.8S rRNAs.</text>
</comment>
<dbReference type="Pfam" id="PF00929">
    <property type="entry name" value="RNase_T"/>
    <property type="match status" value="1"/>
</dbReference>
<dbReference type="InterPro" id="IPR037431">
    <property type="entry name" value="REX4_DEDDh_dom"/>
</dbReference>
<feature type="domain" description="Exonuclease" evidence="11">
    <location>
        <begin position="106"/>
        <end position="274"/>
    </location>
</feature>
<sequence length="291" mass="33848">MIEIGGPETETEQKRRRRRRRRRPRSKMSSATPVEGCEKSLSCDDSTCATASLSSDDMSTATPQSPQQQTQKQRRRNNQKNKSKKQQKQNKNNNADHEVSPEEQSRYLAMDCEMVGVGFGGKRSSVARVTLVDWDGRIVYDEFVRQEEEVTDYRTFVSGITPLDVEDATLTLEECRLEVQSMIADKILVGHALKNDMRALGLTHHWMATRDTAKYEPFMQTRFEDNILWPRKLKELALEKLERKIQRDGEPHSAYEDAAAAMDLYRLVRRKWEKVMDYKIKKTREIENTRN</sequence>
<keyword evidence="6" id="KW-0378">Hydrolase</keyword>
<dbReference type="AlphaFoldDB" id="A0A448YW64"/>
<evidence type="ECO:0000256" key="10">
    <source>
        <dbReference type="SAM" id="MobiDB-lite"/>
    </source>
</evidence>
<evidence type="ECO:0000256" key="5">
    <source>
        <dbReference type="ARBA" id="ARBA00022722"/>
    </source>
</evidence>
<dbReference type="InterPro" id="IPR013520">
    <property type="entry name" value="Ribonucl_H"/>
</dbReference>
<evidence type="ECO:0000256" key="8">
    <source>
        <dbReference type="ARBA" id="ARBA00023242"/>
    </source>
</evidence>
<feature type="compositionally biased region" description="Basic residues" evidence="10">
    <location>
        <begin position="72"/>
        <end position="88"/>
    </location>
</feature>
<evidence type="ECO:0000256" key="2">
    <source>
        <dbReference type="ARBA" id="ARBA00010489"/>
    </source>
</evidence>
<feature type="region of interest" description="Disordered" evidence="10">
    <location>
        <begin position="1"/>
        <end position="103"/>
    </location>
</feature>
<dbReference type="InterPro" id="IPR047021">
    <property type="entry name" value="REXO1/3/4-like"/>
</dbReference>